<feature type="region of interest" description="Disordered" evidence="4">
    <location>
        <begin position="183"/>
        <end position="214"/>
    </location>
</feature>
<sequence length="531" mass="56932">MLRFARPTDLSSSASCTASVSTSGLGLGPPSSSLLFTVSHLNRIQDGVTLKKSAVFLPLVTGCLGNVLSLISGADHSRAIRHHPTRRLHRLPIRVHRFSPPSRPGPPPIDSRFRKAVLSYPPPPPLPNSSAFSTAQSFDNHDRDHSFSCSLPRTNSTPPEPVESAYPLGCGFRGSRAAFQLAGEAEPNGGNDARGEQRGRRKRPKTNPDGDVDLGTSFKYPSCPKCGGVLKPAVIYFSETVSTLLKDRGTSLVQHSSSMLVVGSCLATYSAFRLIKQTLDLCSSFYSLDAARRQRELMILYIGPTCADLLLSLKAKIELGAFPTDLPAQSVAHGKQKRSQCLSEGEVQSLLGRKVKGIDGTRSASTTTTRPSFSSSLSPNLCGRALTRSPIASVAARRVSVAASAVRTYAIAKPAASEVSSILEQRISGAGARGDVEETGRVLTIGEGIARVYGLRNVQADEMVEFSSGAGGMCLILEANETAIMVYHVRSESTTVGRKDIVLIFYLYALLEILAVFFDSAIIPTYSQVYL</sequence>
<evidence type="ECO:0000256" key="1">
    <source>
        <dbReference type="ARBA" id="ARBA00004173"/>
    </source>
</evidence>
<dbReference type="GO" id="GO:0005524">
    <property type="term" value="F:ATP binding"/>
    <property type="evidence" value="ECO:0007669"/>
    <property type="project" value="UniProtKB-KW"/>
</dbReference>
<dbReference type="InterPro" id="IPR022057">
    <property type="entry name" value="Chs7"/>
</dbReference>
<proteinExistence type="inferred from homology"/>
<dbReference type="GO" id="GO:0043531">
    <property type="term" value="F:ADP binding"/>
    <property type="evidence" value="ECO:0007669"/>
    <property type="project" value="TreeGrafter"/>
</dbReference>
<feature type="compositionally biased region" description="Polar residues" evidence="4">
    <location>
        <begin position="128"/>
        <end position="138"/>
    </location>
</feature>
<dbReference type="Gene3D" id="2.40.30.20">
    <property type="match status" value="1"/>
</dbReference>
<dbReference type="InterPro" id="IPR029035">
    <property type="entry name" value="DHS-like_NAD/FAD-binding_dom"/>
</dbReference>
<keyword evidence="3" id="KW-0813">Transport</keyword>
<dbReference type="Pfam" id="PF12271">
    <property type="entry name" value="Chs7"/>
    <property type="match status" value="1"/>
</dbReference>
<gene>
    <name evidence="6" type="ORF">A4X03_0g5330</name>
</gene>
<dbReference type="InterPro" id="IPR005294">
    <property type="entry name" value="ATP_synth_F1_asu"/>
</dbReference>
<keyword evidence="5" id="KW-0812">Transmembrane</keyword>
<keyword evidence="5" id="KW-0472">Membrane</keyword>
<dbReference type="Proteomes" id="UP000077671">
    <property type="component" value="Unassembled WGS sequence"/>
</dbReference>
<dbReference type="GO" id="GO:0045259">
    <property type="term" value="C:proton-transporting ATP synthase complex"/>
    <property type="evidence" value="ECO:0007669"/>
    <property type="project" value="InterPro"/>
</dbReference>
<dbReference type="SUPFAM" id="SSF50615">
    <property type="entry name" value="N-terminal domain of alpha and beta subunits of F1 ATP synthase"/>
    <property type="match status" value="1"/>
</dbReference>
<reference evidence="6" key="1">
    <citation type="submission" date="2016-04" db="EMBL/GenBank/DDBJ databases">
        <authorList>
            <person name="Nguyen H.D."/>
            <person name="Kesanakurti P."/>
            <person name="Cullis J."/>
            <person name="Levesque C.A."/>
            <person name="Hambleton S."/>
        </authorList>
    </citation>
    <scope>NUCLEOTIDE SEQUENCE</scope>
    <source>
        <strain evidence="6">DAOMC 238032</strain>
    </source>
</reference>
<protein>
    <submittedName>
        <fullName evidence="6">Uncharacterized protein</fullName>
    </submittedName>
</protein>
<name>A0A8T8T7V2_9BASI</name>
<reference evidence="6" key="2">
    <citation type="journal article" date="2019" name="IMA Fungus">
        <title>Genome sequencing and comparison of five Tilletia species to identify candidate genes for the detection of regulated species infecting wheat.</title>
        <authorList>
            <person name="Nguyen H.D.T."/>
            <person name="Sultana T."/>
            <person name="Kesanakurti P."/>
            <person name="Hambleton S."/>
        </authorList>
    </citation>
    <scope>NUCLEOTIDE SEQUENCE</scope>
    <source>
        <strain evidence="6">DAOMC 238032</strain>
    </source>
</reference>
<accession>A0A8T8T7V2</accession>
<evidence type="ECO:0000256" key="5">
    <source>
        <dbReference type="SAM" id="Phobius"/>
    </source>
</evidence>
<dbReference type="Gene3D" id="3.40.50.1220">
    <property type="entry name" value="TPP-binding domain"/>
    <property type="match status" value="1"/>
</dbReference>
<dbReference type="InterPro" id="IPR036121">
    <property type="entry name" value="ATPase_F1/V1/A1_a/bsu_N_sf"/>
</dbReference>
<dbReference type="PANTHER" id="PTHR48082">
    <property type="entry name" value="ATP SYNTHASE SUBUNIT ALPHA, MITOCHONDRIAL"/>
    <property type="match status" value="1"/>
</dbReference>
<feature type="compositionally biased region" description="Polar residues" evidence="4">
    <location>
        <begin position="147"/>
        <end position="157"/>
    </location>
</feature>
<keyword evidence="5" id="KW-1133">Transmembrane helix</keyword>
<comment type="similarity">
    <text evidence="2">Belongs to the ATPase alpha/beta chains family.</text>
</comment>
<dbReference type="EMBL" id="LWDD02000836">
    <property type="protein sequence ID" value="KAE8256514.1"/>
    <property type="molecule type" value="Genomic_DNA"/>
</dbReference>
<evidence type="ECO:0000256" key="2">
    <source>
        <dbReference type="ARBA" id="ARBA00008936"/>
    </source>
</evidence>
<dbReference type="InterPro" id="IPR023366">
    <property type="entry name" value="ATP_synth_asu-like_sf"/>
</dbReference>
<evidence type="ECO:0000256" key="4">
    <source>
        <dbReference type="SAM" id="MobiDB-lite"/>
    </source>
</evidence>
<evidence type="ECO:0000256" key="3">
    <source>
        <dbReference type="ARBA" id="ARBA00022448"/>
    </source>
</evidence>
<dbReference type="AlphaFoldDB" id="A0A8T8T7V2"/>
<feature type="region of interest" description="Disordered" evidence="4">
    <location>
        <begin position="96"/>
        <end position="164"/>
    </location>
</feature>
<dbReference type="GO" id="GO:0046933">
    <property type="term" value="F:proton-transporting ATP synthase activity, rotational mechanism"/>
    <property type="evidence" value="ECO:0007669"/>
    <property type="project" value="InterPro"/>
</dbReference>
<feature type="transmembrane region" description="Helical" evidence="5">
    <location>
        <begin position="501"/>
        <end position="523"/>
    </location>
</feature>
<organism evidence="6 7">
    <name type="scientific">Tilletia caries</name>
    <name type="common">wheat bunt fungus</name>
    <dbReference type="NCBI Taxonomy" id="13290"/>
    <lineage>
        <taxon>Eukaryota</taxon>
        <taxon>Fungi</taxon>
        <taxon>Dikarya</taxon>
        <taxon>Basidiomycota</taxon>
        <taxon>Ustilaginomycotina</taxon>
        <taxon>Exobasidiomycetes</taxon>
        <taxon>Tilletiales</taxon>
        <taxon>Tilletiaceae</taxon>
        <taxon>Tilletia</taxon>
    </lineage>
</organism>
<evidence type="ECO:0000313" key="7">
    <source>
        <dbReference type="Proteomes" id="UP000077671"/>
    </source>
</evidence>
<dbReference type="GO" id="GO:0005739">
    <property type="term" value="C:mitochondrion"/>
    <property type="evidence" value="ECO:0007669"/>
    <property type="project" value="UniProtKB-SubCell"/>
</dbReference>
<comment type="subcellular location">
    <subcellularLocation>
        <location evidence="1">Mitochondrion</location>
    </subcellularLocation>
</comment>
<evidence type="ECO:0000313" key="6">
    <source>
        <dbReference type="EMBL" id="KAE8256514.1"/>
    </source>
</evidence>
<comment type="caution">
    <text evidence="6">The sequence shown here is derived from an EMBL/GenBank/DDBJ whole genome shotgun (WGS) entry which is preliminary data.</text>
</comment>
<dbReference type="SUPFAM" id="SSF52467">
    <property type="entry name" value="DHS-like NAD/FAD-binding domain"/>
    <property type="match status" value="1"/>
</dbReference>
<dbReference type="PANTHER" id="PTHR48082:SF2">
    <property type="entry name" value="ATP SYNTHASE SUBUNIT ALPHA, MITOCHONDRIAL"/>
    <property type="match status" value="1"/>
</dbReference>